<comment type="subunit">
    <text evidence="6">Forms a complex with KhpA.</text>
</comment>
<dbReference type="InterPro" id="IPR001374">
    <property type="entry name" value="R3H_dom"/>
</dbReference>
<keyword evidence="5 6" id="KW-0961">Cell wall biogenesis/degradation</keyword>
<dbReference type="Pfam" id="PF14804">
    <property type="entry name" value="Jag_N"/>
    <property type="match status" value="1"/>
</dbReference>
<proteinExistence type="inferred from homology"/>
<dbReference type="GO" id="GO:0008360">
    <property type="term" value="P:regulation of cell shape"/>
    <property type="evidence" value="ECO:0007669"/>
    <property type="project" value="UniProtKB-KW"/>
</dbReference>
<evidence type="ECO:0000256" key="6">
    <source>
        <dbReference type="HAMAP-Rule" id="MF_00867"/>
    </source>
</evidence>
<name>E5Y3D3_BILW3</name>
<dbReference type="InterPro" id="IPR036867">
    <property type="entry name" value="R3H_dom_sf"/>
</dbReference>
<dbReference type="SUPFAM" id="SSF82708">
    <property type="entry name" value="R3H domain"/>
    <property type="match status" value="1"/>
</dbReference>
<dbReference type="eggNOG" id="COG1847">
    <property type="taxonomic scope" value="Bacteria"/>
</dbReference>
<feature type="compositionally biased region" description="Basic residues" evidence="7">
    <location>
        <begin position="397"/>
        <end position="406"/>
    </location>
</feature>
<dbReference type="CDD" id="cd02644">
    <property type="entry name" value="R3H_jag"/>
    <property type="match status" value="1"/>
</dbReference>
<dbReference type="InterPro" id="IPR039247">
    <property type="entry name" value="KhpB"/>
</dbReference>
<dbReference type="Gene3D" id="3.30.1370.50">
    <property type="entry name" value="R3H-like domain"/>
    <property type="match status" value="1"/>
</dbReference>
<evidence type="ECO:0000256" key="4">
    <source>
        <dbReference type="ARBA" id="ARBA00023186"/>
    </source>
</evidence>
<gene>
    <name evidence="6" type="primary">khpB</name>
    <name evidence="6" type="synonym">eloR</name>
    <name evidence="9" type="ORF">HMPREF0179_00694</name>
</gene>
<dbReference type="InterPro" id="IPR038008">
    <property type="entry name" value="Jag_KH"/>
</dbReference>
<comment type="similarity">
    <text evidence="6">Belongs to the KhpB RNA-binding protein family.</text>
</comment>
<dbReference type="Gene3D" id="3.30.300.20">
    <property type="match status" value="1"/>
</dbReference>
<dbReference type="Pfam" id="PF01424">
    <property type="entry name" value="R3H"/>
    <property type="match status" value="1"/>
</dbReference>
<dbReference type="OrthoDB" id="9794483at2"/>
<dbReference type="Gene3D" id="3.30.30.80">
    <property type="entry name" value="probable RNA-binding protein from clostridium symbiosum atcc 14940"/>
    <property type="match status" value="1"/>
</dbReference>
<organism evidence="9 10">
    <name type="scientific">Bilophila wadsworthia (strain 3_1_6)</name>
    <dbReference type="NCBI Taxonomy" id="563192"/>
    <lineage>
        <taxon>Bacteria</taxon>
        <taxon>Pseudomonadati</taxon>
        <taxon>Thermodesulfobacteriota</taxon>
        <taxon>Desulfovibrionia</taxon>
        <taxon>Desulfovibrionales</taxon>
        <taxon>Desulfovibrionaceae</taxon>
        <taxon>Bilophila</taxon>
    </lineage>
</organism>
<dbReference type="SMART" id="SM01245">
    <property type="entry name" value="Jag_N"/>
    <property type="match status" value="1"/>
</dbReference>
<dbReference type="GO" id="GO:0003723">
    <property type="term" value="F:RNA binding"/>
    <property type="evidence" value="ECO:0007669"/>
    <property type="project" value="UniProtKB-UniRule"/>
</dbReference>
<feature type="region of interest" description="Jag_N domain" evidence="6">
    <location>
        <begin position="6"/>
        <end position="56"/>
    </location>
</feature>
<evidence type="ECO:0000313" key="10">
    <source>
        <dbReference type="Proteomes" id="UP000006034"/>
    </source>
</evidence>
<dbReference type="GO" id="GO:0005737">
    <property type="term" value="C:cytoplasm"/>
    <property type="evidence" value="ECO:0007669"/>
    <property type="project" value="UniProtKB-SubCell"/>
</dbReference>
<keyword evidence="2 6" id="KW-0694">RNA-binding</keyword>
<dbReference type="STRING" id="563192.HMPREF0179_00694"/>
<dbReference type="GO" id="GO:0009252">
    <property type="term" value="P:peptidoglycan biosynthetic process"/>
    <property type="evidence" value="ECO:0007669"/>
    <property type="project" value="UniProtKB-UniRule"/>
</dbReference>
<dbReference type="PANTHER" id="PTHR35800:SF1">
    <property type="entry name" value="RNA-BINDING PROTEIN KHPB"/>
    <property type="match status" value="1"/>
</dbReference>
<evidence type="ECO:0000256" key="7">
    <source>
        <dbReference type="SAM" id="MobiDB-lite"/>
    </source>
</evidence>
<feature type="region of interest" description="Disordered" evidence="7">
    <location>
        <begin position="65"/>
        <end position="223"/>
    </location>
</feature>
<dbReference type="InterPro" id="IPR032782">
    <property type="entry name" value="KhpB_N"/>
</dbReference>
<evidence type="ECO:0000256" key="2">
    <source>
        <dbReference type="ARBA" id="ARBA00022884"/>
    </source>
</evidence>
<dbReference type="Proteomes" id="UP000006034">
    <property type="component" value="Unassembled WGS sequence"/>
</dbReference>
<dbReference type="Pfam" id="PF13083">
    <property type="entry name" value="KH_KhpA-B"/>
    <property type="match status" value="1"/>
</dbReference>
<dbReference type="PANTHER" id="PTHR35800">
    <property type="entry name" value="PROTEIN JAG"/>
    <property type="match status" value="1"/>
</dbReference>
<dbReference type="InterPro" id="IPR038247">
    <property type="entry name" value="Jag_N_dom_sf"/>
</dbReference>
<protein>
    <recommendedName>
        <fullName evidence="6">RNA-binding protein KhpB</fullName>
    </recommendedName>
    <alternativeName>
        <fullName evidence="6">RNA-binding protein EloR</fullName>
    </alternativeName>
</protein>
<keyword evidence="3 6" id="KW-0133">Cell shape</keyword>
<dbReference type="CDD" id="cd02414">
    <property type="entry name" value="KH-II_Jag"/>
    <property type="match status" value="1"/>
</dbReference>
<comment type="function">
    <text evidence="6">A probable RNA chaperone. Forms a complex with KhpA which binds to cellular RNA and controls its expression. Plays a role in peptidoglycan (PG) homeostasis and cell length regulation.</text>
</comment>
<evidence type="ECO:0000313" key="9">
    <source>
        <dbReference type="EMBL" id="EFV45489.1"/>
    </source>
</evidence>
<dbReference type="AlphaFoldDB" id="E5Y3D3"/>
<dbReference type="PROSITE" id="PS51061">
    <property type="entry name" value="R3H"/>
    <property type="match status" value="1"/>
</dbReference>
<keyword evidence="4 6" id="KW-0143">Chaperone</keyword>
<dbReference type="EMBL" id="ADCP02000001">
    <property type="protein sequence ID" value="EFV45489.1"/>
    <property type="molecule type" value="Genomic_DNA"/>
</dbReference>
<keyword evidence="1 6" id="KW-0963">Cytoplasm</keyword>
<dbReference type="HAMAP" id="MF_00867">
    <property type="entry name" value="KhpB"/>
    <property type="match status" value="1"/>
</dbReference>
<evidence type="ECO:0000256" key="5">
    <source>
        <dbReference type="ARBA" id="ARBA00023316"/>
    </source>
</evidence>
<dbReference type="GO" id="GO:0071555">
    <property type="term" value="P:cell wall organization"/>
    <property type="evidence" value="ECO:0007669"/>
    <property type="project" value="UniProtKB-KW"/>
</dbReference>
<reference evidence="9 10" key="2">
    <citation type="submission" date="2013-04" db="EMBL/GenBank/DDBJ databases">
        <title>The Genome Sequence of Bilophila wadsworthia 3_1_6.</title>
        <authorList>
            <consortium name="The Broad Institute Genomics Platform"/>
            <person name="Earl A."/>
            <person name="Ward D."/>
            <person name="Feldgarden M."/>
            <person name="Gevers D."/>
            <person name="Sibley C."/>
            <person name="Strauss J."/>
            <person name="Allen-Vercoe E."/>
            <person name="Walker B."/>
            <person name="Young S."/>
            <person name="Zeng Q."/>
            <person name="Gargeya S."/>
            <person name="Fitzgerald M."/>
            <person name="Haas B."/>
            <person name="Abouelleil A."/>
            <person name="Allen A.W."/>
            <person name="Alvarado L."/>
            <person name="Arachchi H.M."/>
            <person name="Berlin A.M."/>
            <person name="Chapman S.B."/>
            <person name="Gainer-Dewar J."/>
            <person name="Goldberg J."/>
            <person name="Griggs A."/>
            <person name="Gujja S."/>
            <person name="Hansen M."/>
            <person name="Howarth C."/>
            <person name="Imamovic A."/>
            <person name="Ireland A."/>
            <person name="Larimer J."/>
            <person name="McCowan C."/>
            <person name="Murphy C."/>
            <person name="Pearson M."/>
            <person name="Poon T.W."/>
            <person name="Priest M."/>
            <person name="Roberts A."/>
            <person name="Saif S."/>
            <person name="Shea T."/>
            <person name="Sisk P."/>
            <person name="Sykes S."/>
            <person name="Wortman J."/>
            <person name="Nusbaum C."/>
            <person name="Birren B."/>
        </authorList>
    </citation>
    <scope>NUCLEOTIDE SEQUENCE [LARGE SCALE GENOMIC DNA]</scope>
    <source>
        <strain evidence="9 10">3_1_6</strain>
    </source>
</reference>
<dbReference type="SMART" id="SM00393">
    <property type="entry name" value="R3H"/>
    <property type="match status" value="1"/>
</dbReference>
<evidence type="ECO:0000256" key="1">
    <source>
        <dbReference type="ARBA" id="ARBA00022490"/>
    </source>
</evidence>
<comment type="subcellular location">
    <subcellularLocation>
        <location evidence="6">Cytoplasm</location>
    </subcellularLocation>
</comment>
<dbReference type="NCBIfam" id="NF041568">
    <property type="entry name" value="Jag_EloR"/>
    <property type="match status" value="1"/>
</dbReference>
<dbReference type="GeneID" id="78085835"/>
<evidence type="ECO:0000256" key="3">
    <source>
        <dbReference type="ARBA" id="ARBA00022960"/>
    </source>
</evidence>
<dbReference type="InterPro" id="IPR034079">
    <property type="entry name" value="R3H_KhpB"/>
</dbReference>
<comment type="caution">
    <text evidence="9">The sequence shown here is derived from an EMBL/GenBank/DDBJ whole genome shotgun (WGS) entry which is preliminary data.</text>
</comment>
<sequence>MDDFKEFQGKSLDEAIRAACSYFDAQREKLEIDIIQDAKNGIFGLVGARKAIVRARRAQLKPRVGSLLARDAQPASAPKAKAEDASRAPKPRQGQAPRPPRGNREPKPPFEEDDSIGNRILPPVEEDDSIGNRILPEETDIDDSIGNRVDEPRAPRRPRRNDGPRIPYEGNEDAFRPRRPRPERRANQDRPDRPERQDRPRTPRPPYEPRQERRPVEAPAEQDVLRDSSLEFDQDEALNEGLPSKPFSELDQEKLTAVSQEVAFKIVSSILGETPVEVKIMENRVDIHVDCGDDSGLLIGREGQTLAALQYLTSRIVSRRMEAPVRVQFDVGDYRERQDDRLRELALALAERVRATGRPCSTRPMSSYHRRLVHMALQDSPDVQTRSSGEGPLKRVIIQRRRQERH</sequence>
<feature type="compositionally biased region" description="Basic and acidic residues" evidence="7">
    <location>
        <begin position="183"/>
        <end position="216"/>
    </location>
</feature>
<evidence type="ECO:0000259" key="8">
    <source>
        <dbReference type="PROSITE" id="PS51061"/>
    </source>
</evidence>
<dbReference type="RefSeq" id="WP_005025016.1">
    <property type="nucleotide sequence ID" value="NZ_KE150238.1"/>
</dbReference>
<feature type="region of interest" description="Disordered" evidence="7">
    <location>
        <begin position="379"/>
        <end position="406"/>
    </location>
</feature>
<dbReference type="HOGENOM" id="CLU_042512_0_0_7"/>
<keyword evidence="10" id="KW-1185">Reference proteome</keyword>
<accession>E5Y3D3</accession>
<feature type="domain" description="R3H" evidence="8">
    <location>
        <begin position="336"/>
        <end position="402"/>
    </location>
</feature>
<dbReference type="InterPro" id="IPR015946">
    <property type="entry name" value="KH_dom-like_a/b"/>
</dbReference>
<comment type="domain">
    <text evidence="6">Has an N-terminal Jag-N domain and 2 RNA-binding domains (KH and R3H).</text>
</comment>
<reference evidence="9 10" key="1">
    <citation type="submission" date="2010-10" db="EMBL/GenBank/DDBJ databases">
        <authorList>
            <consortium name="The Broad Institute Genome Sequencing Platform"/>
            <person name="Ward D."/>
            <person name="Earl A."/>
            <person name="Feldgarden M."/>
            <person name="Young S.K."/>
            <person name="Gargeya S."/>
            <person name="Zeng Q."/>
            <person name="Alvarado L."/>
            <person name="Berlin A."/>
            <person name="Bochicchio J."/>
            <person name="Chapman S.B."/>
            <person name="Chen Z."/>
            <person name="Freedman E."/>
            <person name="Gellesch M."/>
            <person name="Goldberg J."/>
            <person name="Griggs A."/>
            <person name="Gujja S."/>
            <person name="Heilman E."/>
            <person name="Heiman D."/>
            <person name="Howarth C."/>
            <person name="Mehta T."/>
            <person name="Neiman D."/>
            <person name="Pearson M."/>
            <person name="Roberts A."/>
            <person name="Saif S."/>
            <person name="Shea T."/>
            <person name="Shenoy N."/>
            <person name="Sisk P."/>
            <person name="Stolte C."/>
            <person name="Sykes S."/>
            <person name="White J."/>
            <person name="Yandava C."/>
            <person name="Allen-Vercoe E."/>
            <person name="Sibley C."/>
            <person name="Ambrose C.E."/>
            <person name="Strauss J."/>
            <person name="Daigneault M."/>
            <person name="Haas B."/>
            <person name="Nusbaum C."/>
            <person name="Birren B."/>
        </authorList>
    </citation>
    <scope>NUCLEOTIDE SEQUENCE [LARGE SCALE GENOMIC DNA]</scope>
    <source>
        <strain evidence="9 10">3_1_6</strain>
    </source>
</reference>